<name>A0A3M7Q831_BRAPC</name>
<accession>A0A3M7Q831</accession>
<reference evidence="2 3" key="1">
    <citation type="journal article" date="2018" name="Sci. Rep.">
        <title>Genomic signatures of local adaptation to the degree of environmental predictability in rotifers.</title>
        <authorList>
            <person name="Franch-Gras L."/>
            <person name="Hahn C."/>
            <person name="Garcia-Roger E.M."/>
            <person name="Carmona M.J."/>
            <person name="Serra M."/>
            <person name="Gomez A."/>
        </authorList>
    </citation>
    <scope>NUCLEOTIDE SEQUENCE [LARGE SCALE GENOMIC DNA]</scope>
    <source>
        <strain evidence="2">HYR1</strain>
    </source>
</reference>
<keyword evidence="1" id="KW-0812">Transmembrane</keyword>
<dbReference type="Proteomes" id="UP000276133">
    <property type="component" value="Unassembled WGS sequence"/>
</dbReference>
<gene>
    <name evidence="2" type="ORF">BpHYR1_021361</name>
</gene>
<protein>
    <submittedName>
        <fullName evidence="2">Uncharacterized protein</fullName>
    </submittedName>
</protein>
<feature type="transmembrane region" description="Helical" evidence="1">
    <location>
        <begin position="42"/>
        <end position="61"/>
    </location>
</feature>
<evidence type="ECO:0000313" key="3">
    <source>
        <dbReference type="Proteomes" id="UP000276133"/>
    </source>
</evidence>
<evidence type="ECO:0000256" key="1">
    <source>
        <dbReference type="SAM" id="Phobius"/>
    </source>
</evidence>
<comment type="caution">
    <text evidence="2">The sequence shown here is derived from an EMBL/GenBank/DDBJ whole genome shotgun (WGS) entry which is preliminary data.</text>
</comment>
<evidence type="ECO:0000313" key="2">
    <source>
        <dbReference type="EMBL" id="RNA07352.1"/>
    </source>
</evidence>
<keyword evidence="1" id="KW-0472">Membrane</keyword>
<proteinExistence type="predicted"/>
<organism evidence="2 3">
    <name type="scientific">Brachionus plicatilis</name>
    <name type="common">Marine rotifer</name>
    <name type="synonym">Brachionus muelleri</name>
    <dbReference type="NCBI Taxonomy" id="10195"/>
    <lineage>
        <taxon>Eukaryota</taxon>
        <taxon>Metazoa</taxon>
        <taxon>Spiralia</taxon>
        <taxon>Gnathifera</taxon>
        <taxon>Rotifera</taxon>
        <taxon>Eurotatoria</taxon>
        <taxon>Monogononta</taxon>
        <taxon>Pseudotrocha</taxon>
        <taxon>Ploima</taxon>
        <taxon>Brachionidae</taxon>
        <taxon>Brachionus</taxon>
    </lineage>
</organism>
<dbReference type="EMBL" id="REGN01007073">
    <property type="protein sequence ID" value="RNA07352.1"/>
    <property type="molecule type" value="Genomic_DNA"/>
</dbReference>
<dbReference type="AlphaFoldDB" id="A0A3M7Q831"/>
<sequence length="64" mass="7570">MLQKILGLIYLLGKQINSLIVDENVSLPEIDSRFSNEIRFRLINFLTDLIFSLIPHYYLIFIQN</sequence>
<keyword evidence="3" id="KW-1185">Reference proteome</keyword>
<keyword evidence="1" id="KW-1133">Transmembrane helix</keyword>